<protein>
    <submittedName>
        <fullName evidence="2">Glycerol-3-phosphate acyltransferase</fullName>
    </submittedName>
</protein>
<dbReference type="AlphaFoldDB" id="A0A5A7Q032"/>
<keyword evidence="2" id="KW-0808">Transferase</keyword>
<name>A0A5A7Q032_STRAF</name>
<evidence type="ECO:0000313" key="3">
    <source>
        <dbReference type="Proteomes" id="UP000325081"/>
    </source>
</evidence>
<feature type="compositionally biased region" description="Low complexity" evidence="1">
    <location>
        <begin position="63"/>
        <end position="73"/>
    </location>
</feature>
<accession>A0A5A7Q032</accession>
<feature type="non-terminal residue" evidence="2">
    <location>
        <position position="1"/>
    </location>
</feature>
<keyword evidence="3" id="KW-1185">Reference proteome</keyword>
<dbReference type="Proteomes" id="UP000325081">
    <property type="component" value="Unassembled WGS sequence"/>
</dbReference>
<dbReference type="GO" id="GO:0016746">
    <property type="term" value="F:acyltransferase activity"/>
    <property type="evidence" value="ECO:0007669"/>
    <property type="project" value="UniProtKB-KW"/>
</dbReference>
<dbReference type="EMBL" id="BKCP01005461">
    <property type="protein sequence ID" value="GER38172.1"/>
    <property type="molecule type" value="Genomic_DNA"/>
</dbReference>
<sequence length="105" mass="11826">VSFLRRVDRFSNVEKANASFLFGCEMTCIYTKLTYEDFPPTRKSLPSQCQQLTRDVLRRHLCPSGTGSSSTPPGDKDTQNPEASLPEDDDASFQVVGKHSKRDKR</sequence>
<comment type="caution">
    <text evidence="2">The sequence shown here is derived from an EMBL/GenBank/DDBJ whole genome shotgun (WGS) entry which is preliminary data.</text>
</comment>
<keyword evidence="2" id="KW-0012">Acyltransferase</keyword>
<reference evidence="3" key="1">
    <citation type="journal article" date="2019" name="Curr. Biol.">
        <title>Genome Sequence of Striga asiatica Provides Insight into the Evolution of Plant Parasitism.</title>
        <authorList>
            <person name="Yoshida S."/>
            <person name="Kim S."/>
            <person name="Wafula E.K."/>
            <person name="Tanskanen J."/>
            <person name="Kim Y.M."/>
            <person name="Honaas L."/>
            <person name="Yang Z."/>
            <person name="Spallek T."/>
            <person name="Conn C.E."/>
            <person name="Ichihashi Y."/>
            <person name="Cheong K."/>
            <person name="Cui S."/>
            <person name="Der J.P."/>
            <person name="Gundlach H."/>
            <person name="Jiao Y."/>
            <person name="Hori C."/>
            <person name="Ishida J.K."/>
            <person name="Kasahara H."/>
            <person name="Kiba T."/>
            <person name="Kim M.S."/>
            <person name="Koo N."/>
            <person name="Laohavisit A."/>
            <person name="Lee Y.H."/>
            <person name="Lumba S."/>
            <person name="McCourt P."/>
            <person name="Mortimer J.C."/>
            <person name="Mutuku J.M."/>
            <person name="Nomura T."/>
            <person name="Sasaki-Sekimoto Y."/>
            <person name="Seto Y."/>
            <person name="Wang Y."/>
            <person name="Wakatake T."/>
            <person name="Sakakibara H."/>
            <person name="Demura T."/>
            <person name="Yamaguchi S."/>
            <person name="Yoneyama K."/>
            <person name="Manabe R.I."/>
            <person name="Nelson D.C."/>
            <person name="Schulman A.H."/>
            <person name="Timko M.P."/>
            <person name="dePamphilis C.W."/>
            <person name="Choi D."/>
            <person name="Shirasu K."/>
        </authorList>
    </citation>
    <scope>NUCLEOTIDE SEQUENCE [LARGE SCALE GENOMIC DNA]</scope>
    <source>
        <strain evidence="3">cv. UVA1</strain>
    </source>
</reference>
<feature type="non-terminal residue" evidence="2">
    <location>
        <position position="105"/>
    </location>
</feature>
<evidence type="ECO:0000313" key="2">
    <source>
        <dbReference type="EMBL" id="GER38172.1"/>
    </source>
</evidence>
<organism evidence="2 3">
    <name type="scientific">Striga asiatica</name>
    <name type="common">Asiatic witchweed</name>
    <name type="synonym">Buchnera asiatica</name>
    <dbReference type="NCBI Taxonomy" id="4170"/>
    <lineage>
        <taxon>Eukaryota</taxon>
        <taxon>Viridiplantae</taxon>
        <taxon>Streptophyta</taxon>
        <taxon>Embryophyta</taxon>
        <taxon>Tracheophyta</taxon>
        <taxon>Spermatophyta</taxon>
        <taxon>Magnoliopsida</taxon>
        <taxon>eudicotyledons</taxon>
        <taxon>Gunneridae</taxon>
        <taxon>Pentapetalae</taxon>
        <taxon>asterids</taxon>
        <taxon>lamiids</taxon>
        <taxon>Lamiales</taxon>
        <taxon>Orobanchaceae</taxon>
        <taxon>Buchnereae</taxon>
        <taxon>Striga</taxon>
    </lineage>
</organism>
<proteinExistence type="predicted"/>
<feature type="region of interest" description="Disordered" evidence="1">
    <location>
        <begin position="60"/>
        <end position="105"/>
    </location>
</feature>
<evidence type="ECO:0000256" key="1">
    <source>
        <dbReference type="SAM" id="MobiDB-lite"/>
    </source>
</evidence>
<gene>
    <name evidence="2" type="ORF">STAS_14668</name>
</gene>